<dbReference type="Gene3D" id="3.40.50.720">
    <property type="entry name" value="NAD(P)-binding Rossmann-like Domain"/>
    <property type="match status" value="1"/>
</dbReference>
<reference evidence="4" key="1">
    <citation type="submission" date="2020-01" db="EMBL/GenBank/DDBJ databases">
        <title>Insect and environment-associated Actinomycetes.</title>
        <authorList>
            <person name="Currrie C."/>
            <person name="Chevrette M."/>
            <person name="Carlson C."/>
            <person name="Stubbendieck R."/>
            <person name="Wendt-Pienkowski E."/>
        </authorList>
    </citation>
    <scope>NUCLEOTIDE SEQUENCE</scope>
    <source>
        <strain evidence="4">SID7499</strain>
    </source>
</reference>
<keyword evidence="2" id="KW-0597">Phosphoprotein</keyword>
<comment type="caution">
    <text evidence="4">The sequence shown here is derived from an EMBL/GenBank/DDBJ whole genome shotgun (WGS) entry which is preliminary data.</text>
</comment>
<proteinExistence type="predicted"/>
<dbReference type="InterPro" id="IPR036291">
    <property type="entry name" value="NAD(P)-bd_dom_sf"/>
</dbReference>
<dbReference type="PANTHER" id="PTHR43775:SF37">
    <property type="entry name" value="SI:DKEY-61P9.11"/>
    <property type="match status" value="1"/>
</dbReference>
<evidence type="ECO:0000313" key="4">
    <source>
        <dbReference type="EMBL" id="NEE05763.1"/>
    </source>
</evidence>
<dbReference type="PANTHER" id="PTHR43775">
    <property type="entry name" value="FATTY ACID SYNTHASE"/>
    <property type="match status" value="1"/>
</dbReference>
<evidence type="ECO:0000259" key="3">
    <source>
        <dbReference type="Pfam" id="PF08659"/>
    </source>
</evidence>
<dbReference type="InterPro" id="IPR013968">
    <property type="entry name" value="PKS_KR"/>
</dbReference>
<sequence length="84" mass="9200">PVRGVFHLAGQVRDTLVADLDRAAFDAVHDPKTVGAHLLHRHLRDEPLEHFVLFASIASLLTTAGQTNYAAGNAFLDALAHHRR</sequence>
<dbReference type="GO" id="GO:0004312">
    <property type="term" value="F:fatty acid synthase activity"/>
    <property type="evidence" value="ECO:0007669"/>
    <property type="project" value="TreeGrafter"/>
</dbReference>
<organism evidence="4">
    <name type="scientific">Streptomyces sp. SID7499</name>
    <dbReference type="NCBI Taxonomy" id="2706086"/>
    <lineage>
        <taxon>Bacteria</taxon>
        <taxon>Bacillati</taxon>
        <taxon>Actinomycetota</taxon>
        <taxon>Actinomycetes</taxon>
        <taxon>Kitasatosporales</taxon>
        <taxon>Streptomycetaceae</taxon>
        <taxon>Streptomyces</taxon>
    </lineage>
</organism>
<accession>A0A6G3WK04</accession>
<name>A0A6G3WK04_9ACTN</name>
<dbReference type="InterPro" id="IPR050091">
    <property type="entry name" value="PKS_NRPS_Biosynth_Enz"/>
</dbReference>
<keyword evidence="1" id="KW-0596">Phosphopantetheine</keyword>
<gene>
    <name evidence="4" type="ORF">G3M58_04870</name>
</gene>
<protein>
    <submittedName>
        <fullName evidence="4">KR domain-containing protein</fullName>
    </submittedName>
</protein>
<evidence type="ECO:0000256" key="1">
    <source>
        <dbReference type="ARBA" id="ARBA00022450"/>
    </source>
</evidence>
<dbReference type="EMBL" id="JAAGMN010000512">
    <property type="protein sequence ID" value="NEE05763.1"/>
    <property type="molecule type" value="Genomic_DNA"/>
</dbReference>
<dbReference type="SUPFAM" id="SSF51735">
    <property type="entry name" value="NAD(P)-binding Rossmann-fold domains"/>
    <property type="match status" value="1"/>
</dbReference>
<feature type="non-terminal residue" evidence="4">
    <location>
        <position position="84"/>
    </location>
</feature>
<dbReference type="GO" id="GO:0006633">
    <property type="term" value="P:fatty acid biosynthetic process"/>
    <property type="evidence" value="ECO:0007669"/>
    <property type="project" value="TreeGrafter"/>
</dbReference>
<dbReference type="AlphaFoldDB" id="A0A6G3WK04"/>
<feature type="domain" description="Ketoreductase (KR)" evidence="3">
    <location>
        <begin position="1"/>
        <end position="84"/>
    </location>
</feature>
<feature type="non-terminal residue" evidence="4">
    <location>
        <position position="1"/>
    </location>
</feature>
<dbReference type="Pfam" id="PF08659">
    <property type="entry name" value="KR"/>
    <property type="match status" value="1"/>
</dbReference>
<evidence type="ECO:0000256" key="2">
    <source>
        <dbReference type="ARBA" id="ARBA00022553"/>
    </source>
</evidence>